<dbReference type="Pfam" id="PF00395">
    <property type="entry name" value="SLH"/>
    <property type="match status" value="3"/>
</dbReference>
<feature type="domain" description="SLH" evidence="2">
    <location>
        <begin position="1854"/>
        <end position="1914"/>
    </location>
</feature>
<evidence type="ECO:0000259" key="2">
    <source>
        <dbReference type="PROSITE" id="PS51272"/>
    </source>
</evidence>
<keyword evidence="4" id="KW-1185">Reference proteome</keyword>
<evidence type="ECO:0000313" key="4">
    <source>
        <dbReference type="Proteomes" id="UP000693672"/>
    </source>
</evidence>
<accession>A0A916KA44</accession>
<dbReference type="InterPro" id="IPR025883">
    <property type="entry name" value="Cadherin-like_domain"/>
</dbReference>
<dbReference type="InterPro" id="IPR011493">
    <property type="entry name" value="GLUG"/>
</dbReference>
<dbReference type="PANTHER" id="PTHR43308:SF1">
    <property type="entry name" value="OUTER MEMBRANE PROTEIN ALPHA"/>
    <property type="match status" value="1"/>
</dbReference>
<reference evidence="3" key="1">
    <citation type="submission" date="2021-06" db="EMBL/GenBank/DDBJ databases">
        <authorList>
            <person name="Criscuolo A."/>
        </authorList>
    </citation>
    <scope>NUCLEOTIDE SEQUENCE</scope>
    <source>
        <strain evidence="3">CIP111600</strain>
    </source>
</reference>
<dbReference type="InterPro" id="IPR051465">
    <property type="entry name" value="Cell_Envelope_Struct_Comp"/>
</dbReference>
<comment type="caution">
    <text evidence="3">The sequence shown here is derived from an EMBL/GenBank/DDBJ whole genome shotgun (WGS) entry which is preliminary data.</text>
</comment>
<dbReference type="EMBL" id="CAJVAS010000059">
    <property type="protein sequence ID" value="CAG7651327.1"/>
    <property type="molecule type" value="Genomic_DNA"/>
</dbReference>
<sequence>MEVLFRRNRLVLLFAVLICTILAMLLGGENKVYAAFSGGEGSSENPYIITNVAQLNEVRNGMDAHYRLDVNLNLDGVPSWAPIGDWSSNPFTGVFDGNGHTISNLTIDTGGAGTSNRGLFGYISNAEIRNVGLVNVKINAGTGDNIGGLVAFSESSTIEYVYVTGTVAGDESVGGVAGYTSGNPSDAIRSSYSAVKATGTVNVGGLIGKKEGFGTIISSYYNSDLTSGSAGGAPLTEANMKSSSYFTGWDFTDNDGDESEWGILEGMTYPMHRKTFDRITLDTLEVTVGSGPNTGDPVELEPVFSSDRLTYLGHLPNAVDKVTLSVNAQGSVASIDGGGGTATETIDLIEGANTILIKVSSAGTAVPAPCAGPCTLPDPYVLEYTLQLSREDGSTYPHSISTAEQLAAIGTGVTDGYQLGDHYILMNDIDLSGYLSPSGWGYNGAKGWEPIGDAAHPFTGTFDGNGHVIRNLFIDRENEDDIGFFGVASGTIKSISLTNMDITGKRTVGGLVGSLLDGGAMMHAYTAGTVTATAQRAGGLAGKLEGDVAETYSTANVIGLNGSDSIGGLIGETENASVTDSYAAGTVTSTASSRVGGFIGASINTVVTDSFWDIETSHHNTSAGGSGAAGKQTAEMKSTSTFSNADVDWDFTNTWAMMAGTTYPMFKHDYEAVKLASLSVMSTGAVLSRDPASYKPEQGLYTITSNRYIQTVDIAVGLANLHSTAAISGTEATSATVPVVPGDNEIAIETKDKNGMTRGSYKLKIQVPAPQINDVELPSDGYYGIGDTLTFTVSYEGNVDAPVGTPRLPIVIGEGADPATVYATYTEQPAGEQNKLIFTYEVQEGFTDADGIEIGTAIDLPVGAGITASGVVVPLAVPAAGTNRIVIDSKYPSIILTQSPDSGTLTKGAVTVTAATYGTGSDIVVTKWAEGARTKEFFASAGTLLTGGSFQVTTNGAYTVYTEDQAGNGAVEMIDIDNIMTELPQINLSYSPAVLTNGSVTVRVTADVYGDANVLTKLNWLPGSHPAADFAGGANGTDIMAVKQFAVTVNGTYTVYAKDTAGNEAVKEISIGNILTTAPELALSHNPITTIKGSVTISVVTAVYGEAAGNALAKLSWMPGSHRAAAFDGGGRGADILSAKAFTVDSNGVYTVYAKDAAGNETVEEISIVNILTTAPKLALSYNPTTTIKGSVTISVATAVYGEAAGNALAKLNWMLGSHRAAAFDGGGRGTDLLSAKAFTVNTNGTYTVYAKDTAGNETVEEISITNILTTEPELRLSFSPSTVTKGSVTISVTAAVYGEAAGNALAKLNWMPGSHRAAEFDGGGRGADILSAKAFTVNANGTYTIYAKDAAGNEAVEEISISTIVVTPPVLELSYSPTTSTAGPVVVHVSTFIAGQESGNTLAVLNWLSGSHVETDFAGGANGTSILAANAFTVAINGAYTVYAKDAAGNEAVKEISISNMAEPSPEPDEGGDDSDYGASLTPSSQSSIIKDLLGGLSIRIDASDIVKETRPDGTVVEKAVLSNKTIEQVLEALKEAQKPFVTIEINDSEQAVQVQFPAASLGKVADSYSDAAFVVELNDASFQLQIHVLDLEELAKQLGVDIRDMQVNVVIGKVSGLAKEQLEQIADNHGLKLIGQAVDYKVTVSAGDRTMEVRDFGGTYMVRAIVLDEDLSDKRIAAVLYDPETRTLSFVPAVTAARRDGQKEISMKVPHNSIYAIVEAEKKTFADLNGHWAKNDVELLASKLIVNGVSEARFAPDDSITRAEFTALMVRALGIKMEGKIESTRFQDVSIDNWYAPAIEAGVKAGLVDGISNDRFAPDSMITREQMAVMIANALSIAGKPGMDDNQAVKYLVNFDDRSDISIWARSAVAQSVAAGILQGLTEGMMAPAENATRAQATVMLKRFLQHVEFMD</sequence>
<evidence type="ECO:0000313" key="3">
    <source>
        <dbReference type="EMBL" id="CAG7651327.1"/>
    </source>
</evidence>
<evidence type="ECO:0000256" key="1">
    <source>
        <dbReference type="SAM" id="MobiDB-lite"/>
    </source>
</evidence>
<dbReference type="RefSeq" id="WP_218095953.1">
    <property type="nucleotide sequence ID" value="NZ_CAJVAS010000059.1"/>
</dbReference>
<proteinExistence type="predicted"/>
<dbReference type="Pfam" id="PF12733">
    <property type="entry name" value="Cadherin-like"/>
    <property type="match status" value="1"/>
</dbReference>
<feature type="domain" description="SLH" evidence="2">
    <location>
        <begin position="1784"/>
        <end position="1847"/>
    </location>
</feature>
<dbReference type="PROSITE" id="PS51272">
    <property type="entry name" value="SLH"/>
    <property type="match status" value="3"/>
</dbReference>
<dbReference type="PANTHER" id="PTHR43308">
    <property type="entry name" value="OUTER MEMBRANE PROTEIN ALPHA-RELATED"/>
    <property type="match status" value="1"/>
</dbReference>
<gene>
    <name evidence="3" type="ORF">PAESOLCIP111_06294</name>
</gene>
<organism evidence="3 4">
    <name type="scientific">Paenibacillus solanacearum</name>
    <dbReference type="NCBI Taxonomy" id="2048548"/>
    <lineage>
        <taxon>Bacteria</taxon>
        <taxon>Bacillati</taxon>
        <taxon>Bacillota</taxon>
        <taxon>Bacilli</taxon>
        <taxon>Bacillales</taxon>
        <taxon>Paenibacillaceae</taxon>
        <taxon>Paenibacillus</taxon>
    </lineage>
</organism>
<dbReference type="Proteomes" id="UP000693672">
    <property type="component" value="Unassembled WGS sequence"/>
</dbReference>
<dbReference type="Pfam" id="PF07581">
    <property type="entry name" value="Glug"/>
    <property type="match status" value="1"/>
</dbReference>
<feature type="region of interest" description="Disordered" evidence="1">
    <location>
        <begin position="1462"/>
        <end position="1485"/>
    </location>
</feature>
<feature type="compositionally biased region" description="Acidic residues" evidence="1">
    <location>
        <begin position="1467"/>
        <end position="1477"/>
    </location>
</feature>
<feature type="domain" description="SLH" evidence="2">
    <location>
        <begin position="1722"/>
        <end position="1783"/>
    </location>
</feature>
<name>A0A916KA44_9BACL</name>
<protein>
    <recommendedName>
        <fullName evidence="2">SLH domain-containing protein</fullName>
    </recommendedName>
</protein>
<dbReference type="InterPro" id="IPR001119">
    <property type="entry name" value="SLH_dom"/>
</dbReference>